<keyword evidence="2" id="KW-1185">Reference proteome</keyword>
<dbReference type="Gene3D" id="3.20.20.410">
    <property type="entry name" value="Protein of unknown function UPF0759"/>
    <property type="match status" value="1"/>
</dbReference>
<evidence type="ECO:0000313" key="2">
    <source>
        <dbReference type="Proteomes" id="UP000494252"/>
    </source>
</evidence>
<reference evidence="1 2" key="1">
    <citation type="submission" date="2020-04" db="EMBL/GenBank/DDBJ databases">
        <authorList>
            <person name="De Canck E."/>
        </authorList>
    </citation>
    <scope>NUCLEOTIDE SEQUENCE [LARGE SCALE GENOMIC DNA]</scope>
    <source>
        <strain evidence="1 2">LMG 27177</strain>
    </source>
</reference>
<dbReference type="EMBL" id="CADIKI010000005">
    <property type="protein sequence ID" value="CAB3787302.1"/>
    <property type="molecule type" value="Genomic_DNA"/>
</dbReference>
<evidence type="ECO:0000313" key="1">
    <source>
        <dbReference type="EMBL" id="CAB3787302.1"/>
    </source>
</evidence>
<dbReference type="PANTHER" id="PTHR30348:SF4">
    <property type="entry name" value="DUF72 DOMAIN-CONTAINING PROTEIN"/>
    <property type="match status" value="1"/>
</dbReference>
<gene>
    <name evidence="1" type="ORF">LMG27177_02189</name>
</gene>
<dbReference type="Pfam" id="PF01904">
    <property type="entry name" value="DUF72"/>
    <property type="match status" value="1"/>
</dbReference>
<dbReference type="InterPro" id="IPR002763">
    <property type="entry name" value="DUF72"/>
</dbReference>
<dbReference type="PANTHER" id="PTHR30348">
    <property type="entry name" value="UNCHARACTERIZED PROTEIN YECE"/>
    <property type="match status" value="1"/>
</dbReference>
<dbReference type="Proteomes" id="UP000494252">
    <property type="component" value="Unassembled WGS sequence"/>
</dbReference>
<sequence length="358" mass="40789">MSATAGLTAMRCRLLTLAHAPCVCFGHFAEHGERLGEQGLLLLVASQSTHALVRPLAMEHIDDVRIGISGWRYKGWRGDFYPEGLKQAAELQFASRLFQTIEVNGTHYSLQSLDSWRHWYADTPPDFVFGIKGARYLTHLLRFRDDSARAGCANFFAQGLLALNEKLGPILWQFPPSFSFEPDGMERFLRLLPRDTSAALSLARHHDERVKTPYLEICHKHRLRHAVEIRHASFLDPAFVALLRRYDVALVVSDSTESWPLAEDLTADFVYIRLHGTESRYAGSYSDVELDRWAARIEAWRHGSQPADARLIAANERPPRRKRRDVYCYFDNDVKARAPFDAQRLMKRLGLQRAGSAA</sequence>
<proteinExistence type="predicted"/>
<organism evidence="1 2">
    <name type="scientific">Paraburkholderia fynbosensis</name>
    <dbReference type="NCBI Taxonomy" id="1200993"/>
    <lineage>
        <taxon>Bacteria</taxon>
        <taxon>Pseudomonadati</taxon>
        <taxon>Pseudomonadota</taxon>
        <taxon>Betaproteobacteria</taxon>
        <taxon>Burkholderiales</taxon>
        <taxon>Burkholderiaceae</taxon>
        <taxon>Paraburkholderia</taxon>
    </lineage>
</organism>
<evidence type="ECO:0008006" key="3">
    <source>
        <dbReference type="Google" id="ProtNLM"/>
    </source>
</evidence>
<accession>A0A6J5FU15</accession>
<dbReference type="SUPFAM" id="SSF117396">
    <property type="entry name" value="TM1631-like"/>
    <property type="match status" value="1"/>
</dbReference>
<protein>
    <recommendedName>
        <fullName evidence="3">DUF72 domain-containing protein</fullName>
    </recommendedName>
</protein>
<name>A0A6J5FU15_9BURK</name>
<dbReference type="AlphaFoldDB" id="A0A6J5FU15"/>
<dbReference type="InterPro" id="IPR036520">
    <property type="entry name" value="UPF0759_sf"/>
</dbReference>